<keyword evidence="4" id="KW-1133">Transmembrane helix</keyword>
<dbReference type="PANTHER" id="PTHR33365">
    <property type="entry name" value="YALI0B05434P"/>
    <property type="match status" value="1"/>
</dbReference>
<comment type="pathway">
    <text evidence="1">Mycotoxin biosynthesis.</text>
</comment>
<name>A0ABR4P4I2_9HELO</name>
<dbReference type="EMBL" id="JBFCZG010000010">
    <property type="protein sequence ID" value="KAL3417996.1"/>
    <property type="molecule type" value="Genomic_DNA"/>
</dbReference>
<sequence>MDLENDYGNDSEATACSTGFLESSSRRTIRRRKTSKLQTFLVWARWGLVVLLQTVILFVLLWRKDPTEFLDSDTLEDKIKLGEKTTETGGDINGLYKPSSHKYTLLTPDMEMYTPNMSTNDNRMEVRRNWDLLLPKGSGTVQIPDWKSHPLLGEPVNDDPIRSGSIYEASWTHAMHCLYYTMDTYHQLSISNGTRYGFDGEENHFHAAHCFEYLRNQILCMADMTLEGSVSAIDNTGEGQAHMCRNREEAVEWIEQRRVDDIQSIVGP</sequence>
<evidence type="ECO:0000313" key="5">
    <source>
        <dbReference type="EMBL" id="KAL3417996.1"/>
    </source>
</evidence>
<feature type="transmembrane region" description="Helical" evidence="4">
    <location>
        <begin position="40"/>
        <end position="62"/>
    </location>
</feature>
<dbReference type="Proteomes" id="UP001629113">
    <property type="component" value="Unassembled WGS sequence"/>
</dbReference>
<proteinExistence type="inferred from homology"/>
<evidence type="ECO:0000256" key="1">
    <source>
        <dbReference type="ARBA" id="ARBA00004685"/>
    </source>
</evidence>
<dbReference type="PANTHER" id="PTHR33365:SF11">
    <property type="entry name" value="TAT PATHWAY SIGNAL SEQUENCE"/>
    <property type="match status" value="1"/>
</dbReference>
<organism evidence="5 6">
    <name type="scientific">Phlyctema vagabunda</name>
    <dbReference type="NCBI Taxonomy" id="108571"/>
    <lineage>
        <taxon>Eukaryota</taxon>
        <taxon>Fungi</taxon>
        <taxon>Dikarya</taxon>
        <taxon>Ascomycota</taxon>
        <taxon>Pezizomycotina</taxon>
        <taxon>Leotiomycetes</taxon>
        <taxon>Helotiales</taxon>
        <taxon>Dermateaceae</taxon>
        <taxon>Phlyctema</taxon>
    </lineage>
</organism>
<keyword evidence="6" id="KW-1185">Reference proteome</keyword>
<comment type="caution">
    <text evidence="5">The sequence shown here is derived from an EMBL/GenBank/DDBJ whole genome shotgun (WGS) entry which is preliminary data.</text>
</comment>
<accession>A0ABR4P4I2</accession>
<dbReference type="Pfam" id="PF11807">
    <property type="entry name" value="UstYa"/>
    <property type="match status" value="1"/>
</dbReference>
<evidence type="ECO:0000256" key="3">
    <source>
        <dbReference type="ARBA" id="ARBA00035112"/>
    </source>
</evidence>
<reference evidence="5 6" key="1">
    <citation type="submission" date="2024-06" db="EMBL/GenBank/DDBJ databases">
        <title>Complete genome of Phlyctema vagabunda strain 19-DSS-EL-015.</title>
        <authorList>
            <person name="Fiorenzani C."/>
        </authorList>
    </citation>
    <scope>NUCLEOTIDE SEQUENCE [LARGE SCALE GENOMIC DNA]</scope>
    <source>
        <strain evidence="5 6">19-DSS-EL-015</strain>
    </source>
</reference>
<evidence type="ECO:0000256" key="2">
    <source>
        <dbReference type="ARBA" id="ARBA00023002"/>
    </source>
</evidence>
<keyword evidence="4" id="KW-0812">Transmembrane</keyword>
<evidence type="ECO:0000313" key="6">
    <source>
        <dbReference type="Proteomes" id="UP001629113"/>
    </source>
</evidence>
<comment type="similarity">
    <text evidence="3">Belongs to the ustYa family.</text>
</comment>
<protein>
    <submittedName>
        <fullName evidence="5">Uncharacterized protein</fullName>
    </submittedName>
</protein>
<keyword evidence="2" id="KW-0560">Oxidoreductase</keyword>
<evidence type="ECO:0000256" key="4">
    <source>
        <dbReference type="SAM" id="Phobius"/>
    </source>
</evidence>
<keyword evidence="4" id="KW-0472">Membrane</keyword>
<gene>
    <name evidence="5" type="ORF">PVAG01_11006</name>
</gene>
<dbReference type="InterPro" id="IPR021765">
    <property type="entry name" value="UstYa-like"/>
</dbReference>